<dbReference type="Proteomes" id="UP000789702">
    <property type="component" value="Unassembled WGS sequence"/>
</dbReference>
<reference evidence="1" key="1">
    <citation type="submission" date="2021-06" db="EMBL/GenBank/DDBJ databases">
        <authorList>
            <person name="Kallberg Y."/>
            <person name="Tangrot J."/>
            <person name="Rosling A."/>
        </authorList>
    </citation>
    <scope>NUCLEOTIDE SEQUENCE</scope>
    <source>
        <strain evidence="1">IL203A</strain>
    </source>
</reference>
<feature type="non-terminal residue" evidence="1">
    <location>
        <position position="1"/>
    </location>
</feature>
<proteinExistence type="predicted"/>
<comment type="caution">
    <text evidence="1">The sequence shown here is derived from an EMBL/GenBank/DDBJ whole genome shotgun (WGS) entry which is preliminary data.</text>
</comment>
<evidence type="ECO:0000313" key="2">
    <source>
        <dbReference type="Proteomes" id="UP000789702"/>
    </source>
</evidence>
<evidence type="ECO:0000313" key="1">
    <source>
        <dbReference type="EMBL" id="CAG8770376.1"/>
    </source>
</evidence>
<organism evidence="1 2">
    <name type="scientific">Dentiscutata heterogama</name>
    <dbReference type="NCBI Taxonomy" id="1316150"/>
    <lineage>
        <taxon>Eukaryota</taxon>
        <taxon>Fungi</taxon>
        <taxon>Fungi incertae sedis</taxon>
        <taxon>Mucoromycota</taxon>
        <taxon>Glomeromycotina</taxon>
        <taxon>Glomeromycetes</taxon>
        <taxon>Diversisporales</taxon>
        <taxon>Gigasporaceae</taxon>
        <taxon>Dentiscutata</taxon>
    </lineage>
</organism>
<feature type="non-terminal residue" evidence="1">
    <location>
        <position position="101"/>
    </location>
</feature>
<gene>
    <name evidence="1" type="ORF">DHETER_LOCUS15789</name>
</gene>
<keyword evidence="2" id="KW-1185">Reference proteome</keyword>
<name>A0ACA9QZ76_9GLOM</name>
<accession>A0ACA9QZ76</accession>
<dbReference type="EMBL" id="CAJVPU010056443">
    <property type="protein sequence ID" value="CAG8770376.1"/>
    <property type="molecule type" value="Genomic_DNA"/>
</dbReference>
<protein>
    <submittedName>
        <fullName evidence="1">721_t:CDS:1</fullName>
    </submittedName>
</protein>
<sequence length="101" mass="11719">KVGKKILEKIISGDSRLAYTIIQEEGLRQLNDINEIEKICQEVILQNPKQLKSLREGKQTVFAWFVGQVMNKTKGQANPKLRKHKEDPGLKTMVKDFVRKW</sequence>